<proteinExistence type="predicted"/>
<gene>
    <name evidence="1" type="ORF">CEE60_19445</name>
</gene>
<reference evidence="1 2" key="1">
    <citation type="submission" date="2017-06" db="EMBL/GenBank/DDBJ databases">
        <authorList>
            <person name="Kim H.J."/>
            <person name="Triplett B.A."/>
        </authorList>
    </citation>
    <scope>NUCLEOTIDE SEQUENCE [LARGE SCALE GENOMIC DNA]</scope>
    <source>
        <strain evidence="1 2">13146</strain>
    </source>
</reference>
<dbReference type="AlphaFoldDB" id="A0A246HIG6"/>
<dbReference type="EMBL" id="NIVS01000058">
    <property type="protein sequence ID" value="OWQ49594.1"/>
    <property type="molecule type" value="Genomic_DNA"/>
</dbReference>
<name>A0A246HIG6_STEMA</name>
<evidence type="ECO:0000313" key="1">
    <source>
        <dbReference type="EMBL" id="OWQ49594.1"/>
    </source>
</evidence>
<organism evidence="1 2">
    <name type="scientific">Stenotrophomonas maltophilia</name>
    <name type="common">Pseudomonas maltophilia</name>
    <name type="synonym">Xanthomonas maltophilia</name>
    <dbReference type="NCBI Taxonomy" id="40324"/>
    <lineage>
        <taxon>Bacteria</taxon>
        <taxon>Pseudomonadati</taxon>
        <taxon>Pseudomonadota</taxon>
        <taxon>Gammaproteobacteria</taxon>
        <taxon>Lysobacterales</taxon>
        <taxon>Lysobacteraceae</taxon>
        <taxon>Stenotrophomonas</taxon>
        <taxon>Stenotrophomonas maltophilia group</taxon>
    </lineage>
</organism>
<sequence length="201" mass="22602">MFSKGLREFDKSHFLGLFKCELDEDQLRSIFSDGPTGTELHRRTKEVLDASVLDDYLYFQPKSPDDRSVLVSAAKAWLQELASFCSDRGNAKLQGIAEGARIAIRDRQLFQLPKDPDTPAGWMLAFIGDEVDFALGDVDPVMEALMEALYGIAGDYYLCWYVIEPMIELPLTFAPYVSIWRNGARPVLAEDELVLLVEVDG</sequence>
<comment type="caution">
    <text evidence="1">The sequence shown here is derived from an EMBL/GenBank/DDBJ whole genome shotgun (WGS) entry which is preliminary data.</text>
</comment>
<accession>A0A246HIG6</accession>
<protein>
    <submittedName>
        <fullName evidence="1">Uncharacterized protein</fullName>
    </submittedName>
</protein>
<dbReference type="Proteomes" id="UP000198157">
    <property type="component" value="Unassembled WGS sequence"/>
</dbReference>
<evidence type="ECO:0000313" key="2">
    <source>
        <dbReference type="Proteomes" id="UP000198157"/>
    </source>
</evidence>